<evidence type="ECO:0000313" key="3">
    <source>
        <dbReference type="Proteomes" id="UP001499915"/>
    </source>
</evidence>
<dbReference type="Proteomes" id="UP001499915">
    <property type="component" value="Unassembled WGS sequence"/>
</dbReference>
<dbReference type="InterPro" id="IPR029052">
    <property type="entry name" value="Metallo-depent_PP-like"/>
</dbReference>
<organism evidence="2 3">
    <name type="scientific">Marinobacterium maritimum</name>
    <dbReference type="NCBI Taxonomy" id="500162"/>
    <lineage>
        <taxon>Bacteria</taxon>
        <taxon>Pseudomonadati</taxon>
        <taxon>Pseudomonadota</taxon>
        <taxon>Gammaproteobacteria</taxon>
        <taxon>Oceanospirillales</taxon>
        <taxon>Oceanospirillaceae</taxon>
        <taxon>Marinobacterium</taxon>
    </lineage>
</organism>
<dbReference type="InterPro" id="IPR050126">
    <property type="entry name" value="Ap4A_hydrolase"/>
</dbReference>
<sequence length="254" mass="28351">MQVVEHLTANFQGRDFVVGDIHGWFKPLQAELDAVCFDPAVDRLFSVGDLINRGPDSVACLELTRQLWFHAVRGNHEQILFNWLAEPGSVDVDAWMAYGGRSWLGAGPEHFFARNPQVRALAESLSASMPWVIELSLVDGRKLAISHSTLPDASWLDLQLRLSHEEALRDYILWERPVKSPGFARCIEGVDLCVHGHVIVPEIIRRGNGVYIDTGAALFDSRYKTSETVPHPRITALSVDELFQVPEAGYTLPA</sequence>
<reference evidence="2 3" key="1">
    <citation type="journal article" date="2019" name="Int. J. Syst. Evol. Microbiol.">
        <title>The Global Catalogue of Microorganisms (GCM) 10K type strain sequencing project: providing services to taxonomists for standard genome sequencing and annotation.</title>
        <authorList>
            <consortium name="The Broad Institute Genomics Platform"/>
            <consortium name="The Broad Institute Genome Sequencing Center for Infectious Disease"/>
            <person name="Wu L."/>
            <person name="Ma J."/>
        </authorList>
    </citation>
    <scope>NUCLEOTIDE SEQUENCE [LARGE SCALE GENOMIC DNA]</scope>
    <source>
        <strain evidence="2 3">JCM 15134</strain>
    </source>
</reference>
<keyword evidence="3" id="KW-1185">Reference proteome</keyword>
<feature type="domain" description="Serine/threonine specific protein phosphatases" evidence="1">
    <location>
        <begin position="72"/>
        <end position="77"/>
    </location>
</feature>
<dbReference type="RefSeq" id="WP_343801820.1">
    <property type="nucleotide sequence ID" value="NZ_BAAAET010000001.1"/>
</dbReference>
<dbReference type="Gene3D" id="3.60.21.10">
    <property type="match status" value="1"/>
</dbReference>
<evidence type="ECO:0000313" key="2">
    <source>
        <dbReference type="EMBL" id="GAA0683092.1"/>
    </source>
</evidence>
<dbReference type="InterPro" id="IPR006186">
    <property type="entry name" value="Ser/Thr-sp_prot-phosphatase"/>
</dbReference>
<gene>
    <name evidence="2" type="ORF">GCM10009104_05170</name>
</gene>
<accession>A0ABN1I2G9</accession>
<name>A0ABN1I2G9_9GAMM</name>
<dbReference type="PANTHER" id="PTHR42850">
    <property type="entry name" value="METALLOPHOSPHOESTERASE"/>
    <property type="match status" value="1"/>
</dbReference>
<dbReference type="InterPro" id="IPR004843">
    <property type="entry name" value="Calcineurin-like_PHP"/>
</dbReference>
<dbReference type="EMBL" id="BAAAET010000001">
    <property type="protein sequence ID" value="GAA0683092.1"/>
    <property type="molecule type" value="Genomic_DNA"/>
</dbReference>
<protein>
    <submittedName>
        <fullName evidence="2">Metallophosphoesterase</fullName>
    </submittedName>
</protein>
<proteinExistence type="predicted"/>
<evidence type="ECO:0000259" key="1">
    <source>
        <dbReference type="PROSITE" id="PS00125"/>
    </source>
</evidence>
<comment type="caution">
    <text evidence="2">The sequence shown here is derived from an EMBL/GenBank/DDBJ whole genome shotgun (WGS) entry which is preliminary data.</text>
</comment>
<dbReference type="PROSITE" id="PS00125">
    <property type="entry name" value="SER_THR_PHOSPHATASE"/>
    <property type="match status" value="1"/>
</dbReference>
<dbReference type="SUPFAM" id="SSF56300">
    <property type="entry name" value="Metallo-dependent phosphatases"/>
    <property type="match status" value="1"/>
</dbReference>
<dbReference type="Pfam" id="PF00149">
    <property type="entry name" value="Metallophos"/>
    <property type="match status" value="1"/>
</dbReference>